<dbReference type="SUPFAM" id="SSF53706">
    <property type="entry name" value="Formate dehydrogenase/DMSO reductase, domains 1-3"/>
    <property type="match status" value="1"/>
</dbReference>
<evidence type="ECO:0000256" key="5">
    <source>
        <dbReference type="ARBA" id="ARBA00022723"/>
    </source>
</evidence>
<dbReference type="Gene3D" id="3.40.228.10">
    <property type="entry name" value="Dimethylsulfoxide Reductase, domain 2"/>
    <property type="match status" value="1"/>
</dbReference>
<feature type="domain" description="Molybdopterin oxidoreductase" evidence="7">
    <location>
        <begin position="6"/>
        <end position="401"/>
    </location>
</feature>
<dbReference type="GO" id="GO:0043546">
    <property type="term" value="F:molybdopterin cofactor binding"/>
    <property type="evidence" value="ECO:0007669"/>
    <property type="project" value="InterPro"/>
</dbReference>
<evidence type="ECO:0000256" key="4">
    <source>
        <dbReference type="ARBA" id="ARBA00022485"/>
    </source>
</evidence>
<evidence type="ECO:0000313" key="9">
    <source>
        <dbReference type="EMBL" id="KKL92229.1"/>
    </source>
</evidence>
<dbReference type="Pfam" id="PF01568">
    <property type="entry name" value="Molydop_binding"/>
    <property type="match status" value="1"/>
</dbReference>
<comment type="caution">
    <text evidence="9">The sequence shown here is derived from an EMBL/GenBank/DDBJ whole genome shotgun (WGS) entry which is preliminary data.</text>
</comment>
<accession>A0A0F9G0M4</accession>
<dbReference type="Gene3D" id="2.40.40.20">
    <property type="match status" value="1"/>
</dbReference>
<dbReference type="InterPro" id="IPR006657">
    <property type="entry name" value="MoPterin_dinucl-bd_dom"/>
</dbReference>
<dbReference type="EMBL" id="LAZR01019524">
    <property type="protein sequence ID" value="KKL92229.1"/>
    <property type="molecule type" value="Genomic_DNA"/>
</dbReference>
<organism evidence="9">
    <name type="scientific">marine sediment metagenome</name>
    <dbReference type="NCBI Taxonomy" id="412755"/>
    <lineage>
        <taxon>unclassified sequences</taxon>
        <taxon>metagenomes</taxon>
        <taxon>ecological metagenomes</taxon>
    </lineage>
</organism>
<gene>
    <name evidence="9" type="ORF">LCGC14_1886790</name>
</gene>
<protein>
    <recommendedName>
        <fullName evidence="10">Molybdopterin dinucleotide-binding domain-containing protein</fullName>
    </recommendedName>
</protein>
<comment type="similarity">
    <text evidence="3">Belongs to the prokaryotic molybdopterin-containing oxidoreductase family.</text>
</comment>
<evidence type="ECO:0008006" key="10">
    <source>
        <dbReference type="Google" id="ProtNLM"/>
    </source>
</evidence>
<comment type="subcellular location">
    <subcellularLocation>
        <location evidence="2">Cell envelope</location>
    </subcellularLocation>
</comment>
<sequence length="664" mass="74376">MLHPDWRHTNYVLSWGWNITGAGGNKFCWLTWPQQLVEARKRGVKLVQIDPRLRPAGQFADEWVAIRPATDLVLAQALSNQLIKQGDIDKPYLRKFTNSPYLVKSDGTFLRVDGKEQVWDTASDGPKAAGGGKPALEGEYTVNGQKVKPGFQVFKEDVAKFTPKRAAEICGIDAKQITQIAKDLGANARIGETIKIDGKRAPYRPVSIMAYHMAQQELGMQTLRAMTMLFMLMGAVGAVGGAKSDFKWKIHDHYEEYENIEIEDPPYGPVLKHSKFYPINTGLPSVFAQSVLDPKKFDVDPKKIPEMMILHMANPIISFPNQKVIEEAYKKIDYMVVLSPWLSETADYFADIILPAATIEKYEGPISATDQYTDAKTLRIPPTDPLFESRGEIDIYLDLVERVGVLEEYLDIVNVELELSGEDAKAGGKYALPLDKKPKVRDIFNRWAKANEVKGGIEFFEKEGTLDKGPLPPEEVYGYITDPPFGGVLHRFYGESLLNARNKMKSMGASKAYYQDYTALPTWRKPTMNGSPDEYDLYLITYKLIEFKQERSSFFPLLAELAPKQMVAINPKTAKEKGISDGDEVEVESHNAVTGETQSLKVRARHTQAIRPDTVGMPHHYGMWVHPWSKGQGPTPNGIIPTGEGYVANTADQSFHVKVKVSKA</sequence>
<keyword evidence="4" id="KW-0408">Iron</keyword>
<dbReference type="GO" id="GO:0046872">
    <property type="term" value="F:metal ion binding"/>
    <property type="evidence" value="ECO:0007669"/>
    <property type="project" value="UniProtKB-KW"/>
</dbReference>
<dbReference type="PANTHER" id="PTHR43598">
    <property type="entry name" value="TUNGSTEN-CONTAINING FORMYLMETHANOFURAN DEHYDROGENASE 2 SUBUNIT B"/>
    <property type="match status" value="1"/>
</dbReference>
<keyword evidence="6" id="KW-0560">Oxidoreductase</keyword>
<feature type="domain" description="Molybdopterin dinucleotide-binding" evidence="8">
    <location>
        <begin position="538"/>
        <end position="628"/>
    </location>
</feature>
<dbReference type="GO" id="GO:0016491">
    <property type="term" value="F:oxidoreductase activity"/>
    <property type="evidence" value="ECO:0007669"/>
    <property type="project" value="UniProtKB-KW"/>
</dbReference>
<dbReference type="PANTHER" id="PTHR43598:SF5">
    <property type="entry name" value="DMSO REDUCTASE CHAIN A"/>
    <property type="match status" value="1"/>
</dbReference>
<evidence type="ECO:0000256" key="3">
    <source>
        <dbReference type="ARBA" id="ARBA00010312"/>
    </source>
</evidence>
<dbReference type="Pfam" id="PF00384">
    <property type="entry name" value="Molybdopterin"/>
    <property type="match status" value="1"/>
</dbReference>
<evidence type="ECO:0000256" key="2">
    <source>
        <dbReference type="ARBA" id="ARBA00004196"/>
    </source>
</evidence>
<evidence type="ECO:0000256" key="6">
    <source>
        <dbReference type="ARBA" id="ARBA00023002"/>
    </source>
</evidence>
<keyword evidence="5" id="KW-0479">Metal-binding</keyword>
<evidence type="ECO:0000256" key="1">
    <source>
        <dbReference type="ARBA" id="ARBA00001966"/>
    </source>
</evidence>
<keyword evidence="4" id="KW-0004">4Fe-4S</keyword>
<reference evidence="9" key="1">
    <citation type="journal article" date="2015" name="Nature">
        <title>Complex archaea that bridge the gap between prokaryotes and eukaryotes.</title>
        <authorList>
            <person name="Spang A."/>
            <person name="Saw J.H."/>
            <person name="Jorgensen S.L."/>
            <person name="Zaremba-Niedzwiedzka K."/>
            <person name="Martijn J."/>
            <person name="Lind A.E."/>
            <person name="van Eijk R."/>
            <person name="Schleper C."/>
            <person name="Guy L."/>
            <person name="Ettema T.J."/>
        </authorList>
    </citation>
    <scope>NUCLEOTIDE SEQUENCE</scope>
</reference>
<dbReference type="SUPFAM" id="SSF50692">
    <property type="entry name" value="ADC-like"/>
    <property type="match status" value="1"/>
</dbReference>
<dbReference type="GO" id="GO:0051539">
    <property type="term" value="F:4 iron, 4 sulfur cluster binding"/>
    <property type="evidence" value="ECO:0007669"/>
    <property type="project" value="UniProtKB-KW"/>
</dbReference>
<name>A0A0F9G0M4_9ZZZZ</name>
<keyword evidence="4" id="KW-0411">Iron-sulfur</keyword>
<evidence type="ECO:0000259" key="7">
    <source>
        <dbReference type="Pfam" id="PF00384"/>
    </source>
</evidence>
<dbReference type="InterPro" id="IPR006656">
    <property type="entry name" value="Mopterin_OxRdtase"/>
</dbReference>
<evidence type="ECO:0000259" key="8">
    <source>
        <dbReference type="Pfam" id="PF01568"/>
    </source>
</evidence>
<comment type="cofactor">
    <cofactor evidence="1">
        <name>[4Fe-4S] cluster</name>
        <dbReference type="ChEBI" id="CHEBI:49883"/>
    </cofactor>
</comment>
<dbReference type="Gene3D" id="3.40.50.740">
    <property type="match status" value="1"/>
</dbReference>
<dbReference type="AlphaFoldDB" id="A0A0F9G0M4"/>
<dbReference type="InterPro" id="IPR009010">
    <property type="entry name" value="Asp_de-COase-like_dom_sf"/>
</dbReference>
<proteinExistence type="inferred from homology"/>
<dbReference type="GO" id="GO:0030313">
    <property type="term" value="C:cell envelope"/>
    <property type="evidence" value="ECO:0007669"/>
    <property type="project" value="UniProtKB-SubCell"/>
</dbReference>